<proteinExistence type="predicted"/>
<gene>
    <name evidence="2" type="ORF">R3P38DRAFT_3038608</name>
</gene>
<organism evidence="2 3">
    <name type="scientific">Favolaschia claudopus</name>
    <dbReference type="NCBI Taxonomy" id="2862362"/>
    <lineage>
        <taxon>Eukaryota</taxon>
        <taxon>Fungi</taxon>
        <taxon>Dikarya</taxon>
        <taxon>Basidiomycota</taxon>
        <taxon>Agaricomycotina</taxon>
        <taxon>Agaricomycetes</taxon>
        <taxon>Agaricomycetidae</taxon>
        <taxon>Agaricales</taxon>
        <taxon>Marasmiineae</taxon>
        <taxon>Mycenaceae</taxon>
        <taxon>Favolaschia</taxon>
    </lineage>
</organism>
<dbReference type="PANTHER" id="PTHR34862:SF1">
    <property type="entry name" value="SPARK DOMAIN-CONTAINING PROTEIN"/>
    <property type="match status" value="1"/>
</dbReference>
<evidence type="ECO:0000256" key="1">
    <source>
        <dbReference type="SAM" id="SignalP"/>
    </source>
</evidence>
<keyword evidence="1" id="KW-0732">Signal</keyword>
<evidence type="ECO:0000313" key="2">
    <source>
        <dbReference type="EMBL" id="KAK7005623.1"/>
    </source>
</evidence>
<keyword evidence="3" id="KW-1185">Reference proteome</keyword>
<evidence type="ECO:0000313" key="3">
    <source>
        <dbReference type="Proteomes" id="UP001362999"/>
    </source>
</evidence>
<feature type="chain" id="PRO_5043519257" evidence="1">
    <location>
        <begin position="18"/>
        <end position="241"/>
    </location>
</feature>
<reference evidence="2 3" key="1">
    <citation type="journal article" date="2024" name="J Genomics">
        <title>Draft genome sequencing and assembly of Favolaschia claudopus CIRM-BRFM 2984 isolated from oak limbs.</title>
        <authorList>
            <person name="Navarro D."/>
            <person name="Drula E."/>
            <person name="Chaduli D."/>
            <person name="Cazenave R."/>
            <person name="Ahrendt S."/>
            <person name="Wang J."/>
            <person name="Lipzen A."/>
            <person name="Daum C."/>
            <person name="Barry K."/>
            <person name="Grigoriev I.V."/>
            <person name="Favel A."/>
            <person name="Rosso M.N."/>
            <person name="Martin F."/>
        </authorList>
    </citation>
    <scope>NUCLEOTIDE SEQUENCE [LARGE SCALE GENOMIC DNA]</scope>
    <source>
        <strain evidence="2 3">CIRM-BRFM 2984</strain>
    </source>
</reference>
<dbReference type="EMBL" id="JAWWNJ010000077">
    <property type="protein sequence ID" value="KAK7005623.1"/>
    <property type="molecule type" value="Genomic_DNA"/>
</dbReference>
<dbReference type="PANTHER" id="PTHR34862">
    <property type="entry name" value="SPARK DOMAIN-CONTAINING PROTEIN"/>
    <property type="match status" value="1"/>
</dbReference>
<feature type="signal peptide" evidence="1">
    <location>
        <begin position="1"/>
        <end position="17"/>
    </location>
</feature>
<dbReference type="AlphaFoldDB" id="A0AAW0A920"/>
<dbReference type="PROSITE" id="PS51257">
    <property type="entry name" value="PROKAR_LIPOPROTEIN"/>
    <property type="match status" value="1"/>
</dbReference>
<protein>
    <submittedName>
        <fullName evidence="2">Uncharacterized protein</fullName>
    </submittedName>
</protein>
<dbReference type="Proteomes" id="UP001362999">
    <property type="component" value="Unassembled WGS sequence"/>
</dbReference>
<comment type="caution">
    <text evidence="2">The sequence shown here is derived from an EMBL/GenBank/DDBJ whole genome shotgun (WGS) entry which is preliminary data.</text>
</comment>
<accession>A0AAW0A920</accession>
<name>A0AAW0A920_9AGAR</name>
<sequence>MYRLFTTVLLAVSSVSAITLSSGCQSALTGVATNQEANACLSVSSLLTTVFQTNASIVPPIDNWLKQLCSSAPCSNATLSAVVTNITNGCSAELSTANSTGTSASMLTPLVEQYYSTARKIVCLTDSGTNCITQTLNNIQSILGTLSIDNIGGVVMQALGTTTLPSNVTCTNCVKEAYNVLNQDFPSTGGLLTSQLNTECGSGFTGVVQTAKTTGDNNSAKAMTLSAVLGSVVFALMAFLA</sequence>